<sequence>MKIGKKITEEDFTRFLKSFESNLDKDETPTTFGFIESVCQRLSTVDPDGNPTFTMETLSAEVIQALYHIEIRLNYLEREKNARKSE</sequence>
<evidence type="ECO:0000313" key="2">
    <source>
        <dbReference type="Proteomes" id="UP000216444"/>
    </source>
</evidence>
<name>A0A261FEK7_9BIFI</name>
<proteinExistence type="predicted"/>
<dbReference type="Proteomes" id="UP000216444">
    <property type="component" value="Unassembled WGS sequence"/>
</dbReference>
<reference evidence="1 2" key="1">
    <citation type="journal article" date="2017" name="BMC Genomics">
        <title>Comparative genomic and phylogenomic analyses of the Bifidobacteriaceae family.</title>
        <authorList>
            <person name="Lugli G.A."/>
            <person name="Milani C."/>
            <person name="Turroni F."/>
            <person name="Duranti S."/>
            <person name="Mancabelli L."/>
            <person name="Mangifesta M."/>
            <person name="Ferrario C."/>
            <person name="Modesto M."/>
            <person name="Mattarelli P."/>
            <person name="Jiri K."/>
            <person name="van Sinderen D."/>
            <person name="Ventura M."/>
        </authorList>
    </citation>
    <scope>NUCLEOTIDE SEQUENCE [LARGE SCALE GENOMIC DNA]</scope>
    <source>
        <strain evidence="1 2">DSM 100201</strain>
    </source>
</reference>
<organism evidence="1 2">
    <name type="scientific">Bifidobacterium tissieri</name>
    <dbReference type="NCBI Taxonomy" id="1630162"/>
    <lineage>
        <taxon>Bacteria</taxon>
        <taxon>Bacillati</taxon>
        <taxon>Actinomycetota</taxon>
        <taxon>Actinomycetes</taxon>
        <taxon>Bifidobacteriales</taxon>
        <taxon>Bifidobacteriaceae</taxon>
        <taxon>Bifidobacterium</taxon>
    </lineage>
</organism>
<dbReference type="AlphaFoldDB" id="A0A261FEK7"/>
<evidence type="ECO:0000313" key="1">
    <source>
        <dbReference type="EMBL" id="OZG57610.1"/>
    </source>
</evidence>
<keyword evidence="2" id="KW-1185">Reference proteome</keyword>
<protein>
    <submittedName>
        <fullName evidence="1">Uncharacterized protein</fullName>
    </submittedName>
</protein>
<gene>
    <name evidence="1" type="ORF">BTIS_1263</name>
</gene>
<dbReference type="EMBL" id="MWWV01000007">
    <property type="protein sequence ID" value="OZG57610.1"/>
    <property type="molecule type" value="Genomic_DNA"/>
</dbReference>
<accession>A0A261FEK7</accession>
<comment type="caution">
    <text evidence="1">The sequence shown here is derived from an EMBL/GenBank/DDBJ whole genome shotgun (WGS) entry which is preliminary data.</text>
</comment>